<accession>A0A7W6DSQ9</accession>
<evidence type="ECO:0000313" key="1">
    <source>
        <dbReference type="EMBL" id="MBB3988491.1"/>
    </source>
</evidence>
<reference evidence="1 2" key="1">
    <citation type="submission" date="2020-08" db="EMBL/GenBank/DDBJ databases">
        <title>Genomic Encyclopedia of Type Strains, Phase IV (KMG-IV): sequencing the most valuable type-strain genomes for metagenomic binning, comparative biology and taxonomic classification.</title>
        <authorList>
            <person name="Goeker M."/>
        </authorList>
    </citation>
    <scope>NUCLEOTIDE SEQUENCE [LARGE SCALE GENOMIC DNA]</scope>
    <source>
        <strain evidence="1 2">DSM 102235</strain>
    </source>
</reference>
<dbReference type="AlphaFoldDB" id="A0A7W6DSQ9"/>
<dbReference type="EMBL" id="JACIEJ010000025">
    <property type="protein sequence ID" value="MBB3988491.1"/>
    <property type="molecule type" value="Genomic_DNA"/>
</dbReference>
<keyword evidence="2" id="KW-1185">Reference proteome</keyword>
<proteinExistence type="predicted"/>
<protein>
    <submittedName>
        <fullName evidence="1">Uncharacterized protein</fullName>
    </submittedName>
</protein>
<dbReference type="Proteomes" id="UP000541426">
    <property type="component" value="Unassembled WGS sequence"/>
</dbReference>
<organism evidence="1 2">
    <name type="scientific">Sagittula marina</name>
    <dbReference type="NCBI Taxonomy" id="943940"/>
    <lineage>
        <taxon>Bacteria</taxon>
        <taxon>Pseudomonadati</taxon>
        <taxon>Pseudomonadota</taxon>
        <taxon>Alphaproteobacteria</taxon>
        <taxon>Rhodobacterales</taxon>
        <taxon>Roseobacteraceae</taxon>
        <taxon>Sagittula</taxon>
    </lineage>
</organism>
<name>A0A7W6DSQ9_9RHOB</name>
<comment type="caution">
    <text evidence="1">The sequence shown here is derived from an EMBL/GenBank/DDBJ whole genome shotgun (WGS) entry which is preliminary data.</text>
</comment>
<sequence length="350" mass="39236">MRRLWIWGRGAGIVALLLVAGLLAPVVWVETMCRGRGVPSPYSALLPSSAHRLESRTLLTYPEWHIVHAYDDYAEVIRTGDPHEFGYVQSVAGFWSSLCVLNETASTVGDVDFATKQMVFVIGVSFTAELMLKAAYEETIGRLFAWQRGAERAPLDDLSAAQAAEYAEFLQQVPWYQWDFRQDAEALRQSATDVLRDRERRFALGLEYGAKAAYADLIAQAVATTGFDQLRLRMVVSGKPAEDLAAYDEVQLIETVPEGIVIETPRYRALTHLLQAMAQDGWQFREIAGNDDILFTVLSDHPTHQDAIASFPRQGYADFRHLVMVKVTALSEKLQSLQLSGARLEHVHDY</sequence>
<dbReference type="RefSeq" id="WP_183970362.1">
    <property type="nucleotide sequence ID" value="NZ_BAABBZ010000003.1"/>
</dbReference>
<gene>
    <name evidence="1" type="ORF">GGQ68_004848</name>
</gene>
<evidence type="ECO:0000313" key="2">
    <source>
        <dbReference type="Proteomes" id="UP000541426"/>
    </source>
</evidence>